<proteinExistence type="predicted"/>
<keyword evidence="4" id="KW-1185">Reference proteome</keyword>
<dbReference type="NCBIfam" id="NF042935">
    <property type="entry name" value="SCO6880_fam"/>
    <property type="match status" value="1"/>
</dbReference>
<organism evidence="3 4">
    <name type="scientific">Actinotalea fermentans</name>
    <dbReference type="NCBI Taxonomy" id="43671"/>
    <lineage>
        <taxon>Bacteria</taxon>
        <taxon>Bacillati</taxon>
        <taxon>Actinomycetota</taxon>
        <taxon>Actinomycetes</taxon>
        <taxon>Micrococcales</taxon>
        <taxon>Cellulomonadaceae</taxon>
        <taxon>Actinotalea</taxon>
    </lineage>
</organism>
<evidence type="ECO:0000259" key="2">
    <source>
        <dbReference type="Pfam" id="PF11203"/>
    </source>
</evidence>
<name>A0A511YYF5_9CELL</name>
<dbReference type="AlphaFoldDB" id="A0A511YYF5"/>
<sequence>MTIAAARPRATGTGTPGTVRFGRRSTRGVLLGLSGPRLVSLAVALLIVVPAVYSAGIPGVVVTAPAWGLAVAAASVSVAGRHAAEWVPVYGHWLLRRALHQNVYGVRVLAPRPAGTLALPGDAARLRLHHDELTGAAMIHDPHANTLTAVAKVRHPSFVLQSPSDQERRVAGWGRALATACASGQIARVQVLERTLPDSGAGVRNHWAARGIPGDSWASRQYRELLEQAAPATERHETTISISLDMSRARRAVRAEGGGVGGAAAVLRRELTTVVAALRAAEITVEGWVDPEDLSVMLRLAYDPEAARRIDRAAIGRSVATAGPVTVQEHLDHLRTDTGVHAVYWISEWPRSEVYPGFLSTVLLAAGVRRATSIVAQPLTTTEAMRAVRKERVEYQTDAAHRARIGQITDAGAEQEWADVTQRERDLIAGHGDLRFAGFVVVTAPDLDALQAARSAIEQAAVQAGCETRLLLGQQAQAFAAAALPLCRGI</sequence>
<dbReference type="OrthoDB" id="3859571at2"/>
<evidence type="ECO:0000313" key="4">
    <source>
        <dbReference type="Proteomes" id="UP000321484"/>
    </source>
</evidence>
<keyword evidence="1" id="KW-0812">Transmembrane</keyword>
<keyword evidence="1" id="KW-0472">Membrane</keyword>
<keyword evidence="1" id="KW-1133">Transmembrane helix</keyword>
<protein>
    <recommendedName>
        <fullName evidence="2">Type VII secretion system protein EccE domain-containing protein</fullName>
    </recommendedName>
</protein>
<accession>A0A511YYF5</accession>
<dbReference type="InterPro" id="IPR050051">
    <property type="entry name" value="EccE_dom"/>
</dbReference>
<dbReference type="Pfam" id="PF11203">
    <property type="entry name" value="EccE"/>
    <property type="match status" value="1"/>
</dbReference>
<dbReference type="RefSeq" id="WP_034243231.1">
    <property type="nucleotide sequence ID" value="NZ_BJYK01000005.1"/>
</dbReference>
<dbReference type="InterPro" id="IPR049978">
    <property type="entry name" value="SCO6880-like"/>
</dbReference>
<evidence type="ECO:0000256" key="1">
    <source>
        <dbReference type="SAM" id="Phobius"/>
    </source>
</evidence>
<feature type="transmembrane region" description="Helical" evidence="1">
    <location>
        <begin position="29"/>
        <end position="53"/>
    </location>
</feature>
<comment type="caution">
    <text evidence="3">The sequence shown here is derived from an EMBL/GenBank/DDBJ whole genome shotgun (WGS) entry which is preliminary data.</text>
</comment>
<dbReference type="EMBL" id="BJYK01000005">
    <property type="protein sequence ID" value="GEN80231.1"/>
    <property type="molecule type" value="Genomic_DNA"/>
</dbReference>
<gene>
    <name evidence="3" type="ORF">AFE02nite_19650</name>
</gene>
<evidence type="ECO:0000313" key="3">
    <source>
        <dbReference type="EMBL" id="GEN80231.1"/>
    </source>
</evidence>
<dbReference type="Proteomes" id="UP000321484">
    <property type="component" value="Unassembled WGS sequence"/>
</dbReference>
<feature type="domain" description="Type VII secretion system protein EccE" evidence="2">
    <location>
        <begin position="233"/>
        <end position="346"/>
    </location>
</feature>
<reference evidence="3 4" key="1">
    <citation type="submission" date="2019-07" db="EMBL/GenBank/DDBJ databases">
        <title>Whole genome shotgun sequence of Actinotalea fermentans NBRC 105374.</title>
        <authorList>
            <person name="Hosoyama A."/>
            <person name="Uohara A."/>
            <person name="Ohji S."/>
            <person name="Ichikawa N."/>
        </authorList>
    </citation>
    <scope>NUCLEOTIDE SEQUENCE [LARGE SCALE GENOMIC DNA]</scope>
    <source>
        <strain evidence="3 4">NBRC 105374</strain>
    </source>
</reference>